<accession>A0A426XRS7</accession>
<evidence type="ECO:0000256" key="1">
    <source>
        <dbReference type="SAM" id="MobiDB-lite"/>
    </source>
</evidence>
<feature type="region of interest" description="Disordered" evidence="1">
    <location>
        <begin position="21"/>
        <end position="40"/>
    </location>
</feature>
<feature type="compositionally biased region" description="Basic residues" evidence="1">
    <location>
        <begin position="30"/>
        <end position="40"/>
    </location>
</feature>
<dbReference type="EMBL" id="AMZH03017982">
    <property type="protein sequence ID" value="RRT42243.1"/>
    <property type="molecule type" value="Genomic_DNA"/>
</dbReference>
<gene>
    <name evidence="2" type="ORF">B296_00057271</name>
</gene>
<comment type="caution">
    <text evidence="2">The sequence shown here is derived from an EMBL/GenBank/DDBJ whole genome shotgun (WGS) entry which is preliminary data.</text>
</comment>
<feature type="non-terminal residue" evidence="2">
    <location>
        <position position="1"/>
    </location>
</feature>
<dbReference type="Proteomes" id="UP000287651">
    <property type="component" value="Unassembled WGS sequence"/>
</dbReference>
<organism evidence="2 3">
    <name type="scientific">Ensete ventricosum</name>
    <name type="common">Abyssinian banana</name>
    <name type="synonym">Musa ensete</name>
    <dbReference type="NCBI Taxonomy" id="4639"/>
    <lineage>
        <taxon>Eukaryota</taxon>
        <taxon>Viridiplantae</taxon>
        <taxon>Streptophyta</taxon>
        <taxon>Embryophyta</taxon>
        <taxon>Tracheophyta</taxon>
        <taxon>Spermatophyta</taxon>
        <taxon>Magnoliopsida</taxon>
        <taxon>Liliopsida</taxon>
        <taxon>Zingiberales</taxon>
        <taxon>Musaceae</taxon>
        <taxon>Ensete</taxon>
    </lineage>
</organism>
<sequence>RWEGEPFTEEIRKRDSSILSSFRGGFRPANGRKHKAKTPRTKLERGLYNRAPASGFTGSTRSSGVRYGRLRPTVAIRQPAVTGFSEAAHRRCLPVSFKETKA</sequence>
<reference evidence="2 3" key="1">
    <citation type="journal article" date="2014" name="Agronomy (Basel)">
        <title>A Draft Genome Sequence for Ensete ventricosum, the Drought-Tolerant Tree Against Hunger.</title>
        <authorList>
            <person name="Harrison J."/>
            <person name="Moore K.A."/>
            <person name="Paszkiewicz K."/>
            <person name="Jones T."/>
            <person name="Grant M."/>
            <person name="Ambacheew D."/>
            <person name="Muzemil S."/>
            <person name="Studholme D.J."/>
        </authorList>
    </citation>
    <scope>NUCLEOTIDE SEQUENCE [LARGE SCALE GENOMIC DNA]</scope>
</reference>
<name>A0A426XRS7_ENSVE</name>
<protein>
    <submittedName>
        <fullName evidence="2">Uncharacterized protein</fullName>
    </submittedName>
</protein>
<evidence type="ECO:0000313" key="2">
    <source>
        <dbReference type="EMBL" id="RRT42243.1"/>
    </source>
</evidence>
<dbReference type="AlphaFoldDB" id="A0A426XRS7"/>
<proteinExistence type="predicted"/>
<evidence type="ECO:0000313" key="3">
    <source>
        <dbReference type="Proteomes" id="UP000287651"/>
    </source>
</evidence>